<organism evidence="2 3">
    <name type="scientific">Drosophila gunungcola</name>
    <name type="common">fruit fly</name>
    <dbReference type="NCBI Taxonomy" id="103775"/>
    <lineage>
        <taxon>Eukaryota</taxon>
        <taxon>Metazoa</taxon>
        <taxon>Ecdysozoa</taxon>
        <taxon>Arthropoda</taxon>
        <taxon>Hexapoda</taxon>
        <taxon>Insecta</taxon>
        <taxon>Pterygota</taxon>
        <taxon>Neoptera</taxon>
        <taxon>Endopterygota</taxon>
        <taxon>Diptera</taxon>
        <taxon>Brachycera</taxon>
        <taxon>Muscomorpha</taxon>
        <taxon>Ephydroidea</taxon>
        <taxon>Drosophilidae</taxon>
        <taxon>Drosophila</taxon>
        <taxon>Sophophora</taxon>
    </lineage>
</organism>
<proteinExistence type="predicted"/>
<keyword evidence="3" id="KW-1185">Reference proteome</keyword>
<keyword evidence="1" id="KW-0812">Transmembrane</keyword>
<comment type="caution">
    <text evidence="2">The sequence shown here is derived from an EMBL/GenBank/DDBJ whole genome shotgun (WGS) entry which is preliminary data.</text>
</comment>
<reference evidence="2" key="1">
    <citation type="journal article" date="2023" name="Genome Biol. Evol.">
        <title>Long-read-based Genome Assembly of Drosophila gunungcola Reveals Fewer Chemosensory Genes in Flower-breeding Species.</title>
        <authorList>
            <person name="Negi A."/>
            <person name="Liao B.Y."/>
            <person name="Yeh S.D."/>
        </authorList>
    </citation>
    <scope>NUCLEOTIDE SEQUENCE</scope>
    <source>
        <strain evidence="2">Sukarami</strain>
    </source>
</reference>
<name>A0A9P9YJ37_9MUSC</name>
<accession>A0A9P9YJ37</accession>
<gene>
    <name evidence="2" type="ORF">M5D96_009241</name>
</gene>
<dbReference type="EMBL" id="JAMKOV010000010">
    <property type="protein sequence ID" value="KAI8037741.1"/>
    <property type="molecule type" value="Genomic_DNA"/>
</dbReference>
<keyword evidence="1" id="KW-0472">Membrane</keyword>
<dbReference type="AlphaFoldDB" id="A0A9P9YJ37"/>
<feature type="transmembrane region" description="Helical" evidence="1">
    <location>
        <begin position="12"/>
        <end position="31"/>
    </location>
</feature>
<evidence type="ECO:0000313" key="2">
    <source>
        <dbReference type="EMBL" id="KAI8037741.1"/>
    </source>
</evidence>
<keyword evidence="1" id="KW-1133">Transmembrane helix</keyword>
<protein>
    <submittedName>
        <fullName evidence="2">Uncharacterized protein</fullName>
    </submittedName>
</protein>
<evidence type="ECO:0000256" key="1">
    <source>
        <dbReference type="SAM" id="Phobius"/>
    </source>
</evidence>
<dbReference type="Proteomes" id="UP001059596">
    <property type="component" value="Unassembled WGS sequence"/>
</dbReference>
<evidence type="ECO:0000313" key="3">
    <source>
        <dbReference type="Proteomes" id="UP001059596"/>
    </source>
</evidence>
<sequence>MSFSLRFRPPVHLLVDVLLLGLLLVLVENFARFWGPPTKRGFFCDDQSLMYPYHENYRQPHAAPLAGTLPAADPAVRPGEPLLLPGGRGPVGEALAVAEHRCAGSSTAMCSTTCSKALPSTQSDACGPTSSQCADPTSRTGPTAPMWPIAGNW</sequence>